<dbReference type="RefSeq" id="WP_120544649.1">
    <property type="nucleotide sequence ID" value="NZ_RAVZ01000328.1"/>
</dbReference>
<organism evidence="2 3">
    <name type="scientific">Corallococcus terminator</name>
    <dbReference type="NCBI Taxonomy" id="2316733"/>
    <lineage>
        <taxon>Bacteria</taxon>
        <taxon>Pseudomonadati</taxon>
        <taxon>Myxococcota</taxon>
        <taxon>Myxococcia</taxon>
        <taxon>Myxococcales</taxon>
        <taxon>Cystobacterineae</taxon>
        <taxon>Myxococcaceae</taxon>
        <taxon>Corallococcus</taxon>
    </lineage>
</organism>
<evidence type="ECO:0000256" key="1">
    <source>
        <dbReference type="SAM" id="SignalP"/>
    </source>
</evidence>
<dbReference type="Proteomes" id="UP000268094">
    <property type="component" value="Unassembled WGS sequence"/>
</dbReference>
<keyword evidence="1" id="KW-0732">Signal</keyword>
<reference evidence="3" key="1">
    <citation type="submission" date="2018-09" db="EMBL/GenBank/DDBJ databases">
        <authorList>
            <person name="Livingstone P.G."/>
            <person name="Whitworth D.E."/>
        </authorList>
    </citation>
    <scope>NUCLEOTIDE SEQUENCE [LARGE SCALE GENOMIC DNA]</scope>
    <source>
        <strain evidence="3">CA054A</strain>
    </source>
</reference>
<sequence>MKLISKTVFASIAALFLAPMTAAAAPRPCEIQCTYNGSCSLLCDNGGEVITCGDFGVCAGASPVAPSEPQAAAQPAPSEDAELVCRAPAAEARG</sequence>
<proteinExistence type="predicted"/>
<keyword evidence="3" id="KW-1185">Reference proteome</keyword>
<evidence type="ECO:0000313" key="3">
    <source>
        <dbReference type="Proteomes" id="UP000268094"/>
    </source>
</evidence>
<feature type="signal peptide" evidence="1">
    <location>
        <begin position="1"/>
        <end position="24"/>
    </location>
</feature>
<gene>
    <name evidence="2" type="ORF">D7V88_33310</name>
</gene>
<feature type="chain" id="PRO_5017324928" evidence="1">
    <location>
        <begin position="25"/>
        <end position="94"/>
    </location>
</feature>
<dbReference type="AlphaFoldDB" id="A0A3A8HYF3"/>
<protein>
    <submittedName>
        <fullName evidence="2">Uncharacterized protein</fullName>
    </submittedName>
</protein>
<name>A0A3A8HYF3_9BACT</name>
<accession>A0A3A8HYF3</accession>
<evidence type="ECO:0000313" key="2">
    <source>
        <dbReference type="EMBL" id="RKG75558.1"/>
    </source>
</evidence>
<comment type="caution">
    <text evidence="2">The sequence shown here is derived from an EMBL/GenBank/DDBJ whole genome shotgun (WGS) entry which is preliminary data.</text>
</comment>
<dbReference type="OrthoDB" id="9992307at2"/>
<dbReference type="EMBL" id="RAVZ01000328">
    <property type="protein sequence ID" value="RKG75558.1"/>
    <property type="molecule type" value="Genomic_DNA"/>
</dbReference>